<dbReference type="GO" id="GO:0006384">
    <property type="term" value="P:transcription initiation at RNA polymerase III promoter"/>
    <property type="evidence" value="ECO:0007669"/>
    <property type="project" value="InterPro"/>
</dbReference>
<comment type="caution">
    <text evidence="2">The sequence shown here is derived from an EMBL/GenBank/DDBJ whole genome shotgun (WGS) entry which is preliminary data.</text>
</comment>
<evidence type="ECO:0000313" key="2">
    <source>
        <dbReference type="EMBL" id="GBP13838.1"/>
    </source>
</evidence>
<dbReference type="Proteomes" id="UP000299102">
    <property type="component" value="Unassembled WGS sequence"/>
</dbReference>
<dbReference type="OrthoDB" id="68020at2759"/>
<dbReference type="GO" id="GO:0000127">
    <property type="term" value="C:transcription factor TFIIIC complex"/>
    <property type="evidence" value="ECO:0007669"/>
    <property type="project" value="InterPro"/>
</dbReference>
<feature type="region of interest" description="Disordered" evidence="1">
    <location>
        <begin position="294"/>
        <end position="324"/>
    </location>
</feature>
<keyword evidence="3" id="KW-1185">Reference proteome</keyword>
<feature type="compositionally biased region" description="Basic and acidic residues" evidence="1">
    <location>
        <begin position="294"/>
        <end position="308"/>
    </location>
</feature>
<sequence>MVATSPSNMRGCCEVRPRSAPEKKVFRCEDFLDGPYEYHPVEHGGIRGSCQHYQTRSLIAHDEIKKYSYEDIIREHIENLVMVASQEERWHALASHLPISYLDFLTPVHYCILELVGKSRDNIKEEVPLSDTEPPQKKKKLNRTTQIKFVSLPNESDASSASDNENESIQLKCQYKVKVNLLRQAYERFIDAGLKGLTQIELGQILGVEFYTSRAICQTLKNQKIVREFLEDKGRQRFSRFIAIAATGSVEKKYAAEKKKFLEYLDTTNDLTNISKTDSDLNVNIKNEANIKNIEDEKTSNDQNKDITELEPSSKYTKSCNESPFSVKKGPTLKQLQFANGMIKALREKLTIVGYHTLNKIVSKDIGQPPMDNKSLKRFVQNLAAHGQLRIYKLNWPGCEGQYSIMICAPHITKTHPTVTATYKEINALKALRRNDDDENKTGDQQYAVADDDCILSFKAYPRYKKAQKLHEFVFKLVYENDDTKMYDSYYPYGCISLARMIPEMPAALALGHLSPNNITDIKIAKKHEPLLSLKLSEVPSYIRKAIVNSKCLITHLKNNFRILASFGLVQLCEQCCNSSILDYNNRPSNKYVIFVNRHATIINTTGTWPQEGIDPKSLHIKFYLQNSSDVKKYWATLYDISTNTTIVRKKRQYELPHIPTRFLDELTLHDNGNIFGDGLGAAGFDSIYWIDKPRQWQEFNIFKYKKILKPAKKLPENKVFKTVIKKKSKVKPKKAAIKQKPLKVPRIVKNQKTRNKIRNTIKWTKWEDDIITMVMAARMIMSPSTQPGCLQVSNYVAKDIISIRYSGKTGTHCHKRALVLEKSTSANRDRIINELRRKRHLVAKYEGLLKKIRLKYSANLAKYLNEARLRMMELVWIIAQVIKSKSFGHKVACVSKNIDDFHEKFRITPFMEKKNANLYLKQNDSKDPIRVSTIVEAILQTVNSINNEEFDILVSDIVYSIFNNYPEEILRIALEQVKKKWSYSCT</sequence>
<dbReference type="PANTHER" id="PTHR15180">
    <property type="entry name" value="GENERAL TRANSCRIPTION FACTOR 3C POLYPEPTIDE 1"/>
    <property type="match status" value="1"/>
</dbReference>
<name>A0A4C1TKD4_EUMVA</name>
<evidence type="ECO:0000313" key="3">
    <source>
        <dbReference type="Proteomes" id="UP000299102"/>
    </source>
</evidence>
<dbReference type="GO" id="GO:0042791">
    <property type="term" value="P:5S class rRNA transcription by RNA polymerase III"/>
    <property type="evidence" value="ECO:0007669"/>
    <property type="project" value="TreeGrafter"/>
</dbReference>
<dbReference type="EMBL" id="BGZK01000059">
    <property type="protein sequence ID" value="GBP13838.1"/>
    <property type="molecule type" value="Genomic_DNA"/>
</dbReference>
<protein>
    <submittedName>
        <fullName evidence="2">General transcription factor 3C polypeptide 1</fullName>
    </submittedName>
</protein>
<accession>A0A4C1TKD4</accession>
<reference evidence="2 3" key="1">
    <citation type="journal article" date="2019" name="Commun. Biol.">
        <title>The bagworm genome reveals a unique fibroin gene that provides high tensile strength.</title>
        <authorList>
            <person name="Kono N."/>
            <person name="Nakamura H."/>
            <person name="Ohtoshi R."/>
            <person name="Tomita M."/>
            <person name="Numata K."/>
            <person name="Arakawa K."/>
        </authorList>
    </citation>
    <scope>NUCLEOTIDE SEQUENCE [LARGE SCALE GENOMIC DNA]</scope>
</reference>
<gene>
    <name evidence="2" type="primary">Gtf3c1</name>
    <name evidence="2" type="ORF">EVAR_8049_1</name>
</gene>
<dbReference type="PANTHER" id="PTHR15180:SF1">
    <property type="entry name" value="GENERAL TRANSCRIPTION FACTOR 3C POLYPEPTIDE 1"/>
    <property type="match status" value="1"/>
</dbReference>
<dbReference type="AlphaFoldDB" id="A0A4C1TKD4"/>
<dbReference type="GO" id="GO:0003677">
    <property type="term" value="F:DNA binding"/>
    <property type="evidence" value="ECO:0007669"/>
    <property type="project" value="InterPro"/>
</dbReference>
<dbReference type="InterPro" id="IPR044210">
    <property type="entry name" value="Tfc3-like"/>
</dbReference>
<dbReference type="STRING" id="151549.A0A4C1TKD4"/>
<organism evidence="2 3">
    <name type="scientific">Eumeta variegata</name>
    <name type="common">Bagworm moth</name>
    <name type="synonym">Eumeta japonica</name>
    <dbReference type="NCBI Taxonomy" id="151549"/>
    <lineage>
        <taxon>Eukaryota</taxon>
        <taxon>Metazoa</taxon>
        <taxon>Ecdysozoa</taxon>
        <taxon>Arthropoda</taxon>
        <taxon>Hexapoda</taxon>
        <taxon>Insecta</taxon>
        <taxon>Pterygota</taxon>
        <taxon>Neoptera</taxon>
        <taxon>Endopterygota</taxon>
        <taxon>Lepidoptera</taxon>
        <taxon>Glossata</taxon>
        <taxon>Ditrysia</taxon>
        <taxon>Tineoidea</taxon>
        <taxon>Psychidae</taxon>
        <taxon>Oiketicinae</taxon>
        <taxon>Eumeta</taxon>
    </lineage>
</organism>
<proteinExistence type="predicted"/>
<feature type="compositionally biased region" description="Polar residues" evidence="1">
    <location>
        <begin position="314"/>
        <end position="324"/>
    </location>
</feature>
<evidence type="ECO:0000256" key="1">
    <source>
        <dbReference type="SAM" id="MobiDB-lite"/>
    </source>
</evidence>